<dbReference type="GO" id="GO:0005524">
    <property type="term" value="F:ATP binding"/>
    <property type="evidence" value="ECO:0007669"/>
    <property type="project" value="InterPro"/>
</dbReference>
<dbReference type="KEGG" id="dha:DEHA2E07744g"/>
<dbReference type="Gene3D" id="1.10.510.10">
    <property type="entry name" value="Transferase(Phosphotransferase) domain 1"/>
    <property type="match status" value="1"/>
</dbReference>
<evidence type="ECO:0000256" key="1">
    <source>
        <dbReference type="SAM" id="MobiDB-lite"/>
    </source>
</evidence>
<organism evidence="3 4">
    <name type="scientific">Debaryomyces hansenii (strain ATCC 36239 / CBS 767 / BCRC 21394 / JCM 1990 / NBRC 0083 / IGC 2968)</name>
    <name type="common">Yeast</name>
    <name type="synonym">Torulaspora hansenii</name>
    <dbReference type="NCBI Taxonomy" id="284592"/>
    <lineage>
        <taxon>Eukaryota</taxon>
        <taxon>Fungi</taxon>
        <taxon>Dikarya</taxon>
        <taxon>Ascomycota</taxon>
        <taxon>Saccharomycotina</taxon>
        <taxon>Pichiomycetes</taxon>
        <taxon>Debaryomycetaceae</taxon>
        <taxon>Debaryomyces</taxon>
    </lineage>
</organism>
<feature type="domain" description="Protein kinase" evidence="2">
    <location>
        <begin position="1"/>
        <end position="153"/>
    </location>
</feature>
<dbReference type="EMBL" id="CR382137">
    <property type="protein sequence ID" value="CAG87878.2"/>
    <property type="molecule type" value="Genomic_DNA"/>
</dbReference>
<feature type="region of interest" description="Disordered" evidence="1">
    <location>
        <begin position="88"/>
        <end position="109"/>
    </location>
</feature>
<dbReference type="HOGENOM" id="CLU_1713189_0_0_1"/>
<feature type="compositionally biased region" description="Polar residues" evidence="1">
    <location>
        <begin position="93"/>
        <end position="109"/>
    </location>
</feature>
<dbReference type="AlphaFoldDB" id="Q6BQ73"/>
<dbReference type="InterPro" id="IPR011009">
    <property type="entry name" value="Kinase-like_dom_sf"/>
</dbReference>
<dbReference type="GO" id="GO:0004672">
    <property type="term" value="F:protein kinase activity"/>
    <property type="evidence" value="ECO:0007669"/>
    <property type="project" value="InterPro"/>
</dbReference>
<reference evidence="3 4" key="1">
    <citation type="journal article" date="2004" name="Nature">
        <title>Genome evolution in yeasts.</title>
        <authorList>
            <consortium name="Genolevures"/>
            <person name="Dujon B."/>
            <person name="Sherman D."/>
            <person name="Fischer G."/>
            <person name="Durrens P."/>
            <person name="Casaregola S."/>
            <person name="Lafontaine I."/>
            <person name="de Montigny J."/>
            <person name="Marck C."/>
            <person name="Neuveglise C."/>
            <person name="Talla E."/>
            <person name="Goffard N."/>
            <person name="Frangeul L."/>
            <person name="Aigle M."/>
            <person name="Anthouard V."/>
            <person name="Babour A."/>
            <person name="Barbe V."/>
            <person name="Barnay S."/>
            <person name="Blanchin S."/>
            <person name="Beckerich J.M."/>
            <person name="Beyne E."/>
            <person name="Bleykasten C."/>
            <person name="Boisrame A."/>
            <person name="Boyer J."/>
            <person name="Cattolico L."/>
            <person name="Confanioleri F."/>
            <person name="de Daruvar A."/>
            <person name="Despons L."/>
            <person name="Fabre E."/>
            <person name="Fairhead C."/>
            <person name="Ferry-Dumazet H."/>
            <person name="Groppi A."/>
            <person name="Hantraye F."/>
            <person name="Hennequin C."/>
            <person name="Jauniaux N."/>
            <person name="Joyet P."/>
            <person name="Kachouri R."/>
            <person name="Kerrest A."/>
            <person name="Koszul R."/>
            <person name="Lemaire M."/>
            <person name="Lesur I."/>
            <person name="Ma L."/>
            <person name="Muller H."/>
            <person name="Nicaud J.M."/>
            <person name="Nikolski M."/>
            <person name="Oztas S."/>
            <person name="Ozier-Kalogeropoulos O."/>
            <person name="Pellenz S."/>
            <person name="Potier S."/>
            <person name="Richard G.F."/>
            <person name="Straub M.L."/>
            <person name="Suleau A."/>
            <person name="Swennene D."/>
            <person name="Tekaia F."/>
            <person name="Wesolowski-Louvel M."/>
            <person name="Westhof E."/>
            <person name="Wirth B."/>
            <person name="Zeniou-Meyer M."/>
            <person name="Zivanovic I."/>
            <person name="Bolotin-Fukuhara M."/>
            <person name="Thierry A."/>
            <person name="Bouchier C."/>
            <person name="Caudron B."/>
            <person name="Scarpelli C."/>
            <person name="Gaillardin C."/>
            <person name="Weissenbach J."/>
            <person name="Wincker P."/>
            <person name="Souciet J.L."/>
        </authorList>
    </citation>
    <scope>NUCLEOTIDE SEQUENCE [LARGE SCALE GENOMIC DNA]</scope>
    <source>
        <strain evidence="4">ATCC 36239 / CBS 767 / BCRC 21394 / JCM 1990 / NBRC 0083 / IGC 2968</strain>
    </source>
</reference>
<evidence type="ECO:0000313" key="3">
    <source>
        <dbReference type="EMBL" id="CAG87878.2"/>
    </source>
</evidence>
<dbReference type="GeneID" id="2902303"/>
<dbReference type="VEuPathDB" id="FungiDB:DEHA2E07744g"/>
<dbReference type="InterPro" id="IPR000719">
    <property type="entry name" value="Prot_kinase_dom"/>
</dbReference>
<keyword evidence="4" id="KW-1185">Reference proteome</keyword>
<dbReference type="OrthoDB" id="4062651at2759"/>
<dbReference type="InParanoid" id="Q6BQ73"/>
<accession>Q6BQ73</accession>
<gene>
    <name evidence="3" type="ordered locus">DEHA2E07744g</name>
</gene>
<name>Q6BQ73_DEBHA</name>
<protein>
    <submittedName>
        <fullName evidence="3">DEHA2E07744p</fullName>
    </submittedName>
</protein>
<dbReference type="SUPFAM" id="SSF56112">
    <property type="entry name" value="Protein kinase-like (PK-like)"/>
    <property type="match status" value="1"/>
</dbReference>
<proteinExistence type="predicted"/>
<dbReference type="eggNOG" id="ENOG502T2C9">
    <property type="taxonomic scope" value="Eukaryota"/>
</dbReference>
<evidence type="ECO:0000313" key="4">
    <source>
        <dbReference type="Proteomes" id="UP000000599"/>
    </source>
</evidence>
<sequence>MHIFEYLGKELPFEAWNRDKVYNVIKSRLDEIHSLEISHNDVTETNIQVSESGIVSLIDFGLSEYPSSEEHISNDIISLKRIFRQYTHDNDSQGDPATQKSKNSINDKSFTHSNYEIDDITSNEVDFDEMSSESHTAATTQLEKSKVLLQFNV</sequence>
<dbReference type="RefSeq" id="XP_459647.2">
    <property type="nucleotide sequence ID" value="XM_459647.1"/>
</dbReference>
<dbReference type="Proteomes" id="UP000000599">
    <property type="component" value="Chromosome E"/>
</dbReference>
<evidence type="ECO:0000259" key="2">
    <source>
        <dbReference type="PROSITE" id="PS50011"/>
    </source>
</evidence>
<dbReference type="PROSITE" id="PS50011">
    <property type="entry name" value="PROTEIN_KINASE_DOM"/>
    <property type="match status" value="1"/>
</dbReference>